<dbReference type="InterPro" id="IPR044946">
    <property type="entry name" value="Restrct_endonuc_typeI_TRD_sf"/>
</dbReference>
<dbReference type="AlphaFoldDB" id="A0A1F8H6Y0"/>
<evidence type="ECO:0000313" key="5">
    <source>
        <dbReference type="EMBL" id="OGN32788.1"/>
    </source>
</evidence>
<keyword evidence="2" id="KW-0680">Restriction system</keyword>
<comment type="similarity">
    <text evidence="1">Belongs to the type-I restriction system S methylase family.</text>
</comment>
<feature type="domain" description="Type I restriction modification DNA specificity" evidence="4">
    <location>
        <begin position="320"/>
        <end position="428"/>
    </location>
</feature>
<accession>A0A1F8H6Y0</accession>
<dbReference type="PANTHER" id="PTHR30408">
    <property type="entry name" value="TYPE-1 RESTRICTION ENZYME ECOKI SPECIFICITY PROTEIN"/>
    <property type="match status" value="1"/>
</dbReference>
<evidence type="ECO:0000259" key="4">
    <source>
        <dbReference type="Pfam" id="PF01420"/>
    </source>
</evidence>
<dbReference type="SUPFAM" id="SSF116734">
    <property type="entry name" value="DNA methylase specificity domain"/>
    <property type="match status" value="2"/>
</dbReference>
<gene>
    <name evidence="5" type="ORF">A3I32_00830</name>
</gene>
<protein>
    <recommendedName>
        <fullName evidence="4">Type I restriction modification DNA specificity domain-containing protein</fullName>
    </recommendedName>
</protein>
<comment type="caution">
    <text evidence="5">The sequence shown here is derived from an EMBL/GenBank/DDBJ whole genome shotgun (WGS) entry which is preliminary data.</text>
</comment>
<organism evidence="5 6">
    <name type="scientific">Candidatus Yanofskybacteria bacterium RIFCSPLOWO2_02_FULL_45_10</name>
    <dbReference type="NCBI Taxonomy" id="1802706"/>
    <lineage>
        <taxon>Bacteria</taxon>
        <taxon>Candidatus Yanofskyibacteriota</taxon>
    </lineage>
</organism>
<sequence length="460" mass="51661">MTVYSIIQKSQLEGAKRLDAEYYQPEYLEIVQEIESVPHTSLDSYAEKVFSGPFGSTLKSESYQDTGVPFIRISDISDLFIEKHGVVFISPSEHKRIYSTHLGVGDIVLSKIGTVGRLSVISEELGEVNISENNIGIRLSKLPVEKKIALLFLLLSKYGQKQLLRKASGNIQLKLNVSDVESIQVPVFDEAMLQTLKNLYTDFLSKRNEGDSLYSQAEKVLLEELGLTDFESDGELWNVVNLSDVKAAGRIDAEYFQPKYERIVERIKSQKHATVDDVSAFVGHATQSPYDERGSIAVLAQKHMKRDLHIEVDGFDNFTTDDLIKKNDKKYILKKGDILISSAGEPGLTSVWTGELGQKVIPGSFVTVARLKEDINPLYLGVFLNTPAGKLQFERDYTGSVQQYVYPSKIAKIFVPILPEKTQQKIAELVRESHVARAKARELLESAKRKVEELIESKQK</sequence>
<evidence type="ECO:0000256" key="3">
    <source>
        <dbReference type="ARBA" id="ARBA00023125"/>
    </source>
</evidence>
<dbReference type="GO" id="GO:0003677">
    <property type="term" value="F:DNA binding"/>
    <property type="evidence" value="ECO:0007669"/>
    <property type="project" value="UniProtKB-KW"/>
</dbReference>
<dbReference type="InterPro" id="IPR052021">
    <property type="entry name" value="Type-I_RS_S_subunit"/>
</dbReference>
<proteinExistence type="inferred from homology"/>
<dbReference type="GO" id="GO:0009307">
    <property type="term" value="P:DNA restriction-modification system"/>
    <property type="evidence" value="ECO:0007669"/>
    <property type="project" value="UniProtKB-KW"/>
</dbReference>
<dbReference type="InterPro" id="IPR000055">
    <property type="entry name" value="Restrct_endonuc_typeI_TRD"/>
</dbReference>
<reference evidence="5 6" key="1">
    <citation type="journal article" date="2016" name="Nat. Commun.">
        <title>Thousands of microbial genomes shed light on interconnected biogeochemical processes in an aquifer system.</title>
        <authorList>
            <person name="Anantharaman K."/>
            <person name="Brown C.T."/>
            <person name="Hug L.A."/>
            <person name="Sharon I."/>
            <person name="Castelle C.J."/>
            <person name="Probst A.J."/>
            <person name="Thomas B.C."/>
            <person name="Singh A."/>
            <person name="Wilkins M.J."/>
            <person name="Karaoz U."/>
            <person name="Brodie E.L."/>
            <person name="Williams K.H."/>
            <person name="Hubbard S.S."/>
            <person name="Banfield J.F."/>
        </authorList>
    </citation>
    <scope>NUCLEOTIDE SEQUENCE [LARGE SCALE GENOMIC DNA]</scope>
</reference>
<dbReference type="EMBL" id="MGKU01000008">
    <property type="protein sequence ID" value="OGN32788.1"/>
    <property type="molecule type" value="Genomic_DNA"/>
</dbReference>
<evidence type="ECO:0000256" key="1">
    <source>
        <dbReference type="ARBA" id="ARBA00010923"/>
    </source>
</evidence>
<evidence type="ECO:0000256" key="2">
    <source>
        <dbReference type="ARBA" id="ARBA00022747"/>
    </source>
</evidence>
<dbReference type="Proteomes" id="UP000177494">
    <property type="component" value="Unassembled WGS sequence"/>
</dbReference>
<keyword evidence="3" id="KW-0238">DNA-binding</keyword>
<name>A0A1F8H6Y0_9BACT</name>
<dbReference type="Pfam" id="PF01420">
    <property type="entry name" value="Methylase_S"/>
    <property type="match status" value="1"/>
</dbReference>
<dbReference type="PANTHER" id="PTHR30408:SF12">
    <property type="entry name" value="TYPE I RESTRICTION ENZYME MJAVIII SPECIFICITY SUBUNIT"/>
    <property type="match status" value="1"/>
</dbReference>
<evidence type="ECO:0000313" key="6">
    <source>
        <dbReference type="Proteomes" id="UP000177494"/>
    </source>
</evidence>
<dbReference type="Gene3D" id="3.90.220.20">
    <property type="entry name" value="DNA methylase specificity domains"/>
    <property type="match status" value="2"/>
</dbReference>
<dbReference type="STRING" id="1802706.A3I32_00830"/>